<evidence type="ECO:0000313" key="2">
    <source>
        <dbReference type="EMBL" id="KFB40337.1"/>
    </source>
</evidence>
<feature type="region of interest" description="Disordered" evidence="1">
    <location>
        <begin position="42"/>
        <end position="68"/>
    </location>
</feature>
<evidence type="ECO:0000256" key="1">
    <source>
        <dbReference type="SAM" id="MobiDB-lite"/>
    </source>
</evidence>
<dbReference type="AlphaFoldDB" id="A0A084VQU3"/>
<evidence type="ECO:0000313" key="4">
    <source>
        <dbReference type="Proteomes" id="UP000030765"/>
    </source>
</evidence>
<dbReference type="Proteomes" id="UP000030765">
    <property type="component" value="Unassembled WGS sequence"/>
</dbReference>
<evidence type="ECO:0000313" key="3">
    <source>
        <dbReference type="EnsemblMetazoa" id="ASIC007827-PA"/>
    </source>
</evidence>
<accession>A0A084VQU3</accession>
<reference evidence="3" key="2">
    <citation type="submission" date="2020-05" db="UniProtKB">
        <authorList>
            <consortium name="EnsemblMetazoa"/>
        </authorList>
    </citation>
    <scope>IDENTIFICATION</scope>
</reference>
<dbReference type="EnsemblMetazoa" id="ASIC007827-RA">
    <property type="protein sequence ID" value="ASIC007827-PA"/>
    <property type="gene ID" value="ASIC007827"/>
</dbReference>
<keyword evidence="2" id="KW-0675">Receptor</keyword>
<keyword evidence="2" id="KW-0808">Transferase</keyword>
<keyword evidence="2" id="KW-0430">Lectin</keyword>
<name>A0A084VQU3_ANOSI</name>
<proteinExistence type="predicted"/>
<keyword evidence="4" id="KW-1185">Reference proteome</keyword>
<dbReference type="EMBL" id="KE525006">
    <property type="protein sequence ID" value="KFB40337.1"/>
    <property type="molecule type" value="Genomic_DNA"/>
</dbReference>
<reference evidence="2 4" key="1">
    <citation type="journal article" date="2014" name="BMC Genomics">
        <title>Genome sequence of Anopheles sinensis provides insight into genetics basis of mosquito competence for malaria parasites.</title>
        <authorList>
            <person name="Zhou D."/>
            <person name="Zhang D."/>
            <person name="Ding G."/>
            <person name="Shi L."/>
            <person name="Hou Q."/>
            <person name="Ye Y."/>
            <person name="Xu Y."/>
            <person name="Zhou H."/>
            <person name="Xiong C."/>
            <person name="Li S."/>
            <person name="Yu J."/>
            <person name="Hong S."/>
            <person name="Yu X."/>
            <person name="Zou P."/>
            <person name="Chen C."/>
            <person name="Chang X."/>
            <person name="Wang W."/>
            <person name="Lv Y."/>
            <person name="Sun Y."/>
            <person name="Ma L."/>
            <person name="Shen B."/>
            <person name="Zhu C."/>
        </authorList>
    </citation>
    <scope>NUCLEOTIDE SEQUENCE [LARGE SCALE GENOMIC DNA]</scope>
</reference>
<sequence length="84" mass="9356">MWRIQIGRMQLPKVATGASPSFPLESQPRRFVEAAHLQNRKPFRQTVYHRAGSTTEDGQFGGSGMGNKYNYPSSQAVRTVCGVK</sequence>
<organism evidence="2">
    <name type="scientific">Anopheles sinensis</name>
    <name type="common">Mosquito</name>
    <dbReference type="NCBI Taxonomy" id="74873"/>
    <lineage>
        <taxon>Eukaryota</taxon>
        <taxon>Metazoa</taxon>
        <taxon>Ecdysozoa</taxon>
        <taxon>Arthropoda</taxon>
        <taxon>Hexapoda</taxon>
        <taxon>Insecta</taxon>
        <taxon>Pterygota</taxon>
        <taxon>Neoptera</taxon>
        <taxon>Endopterygota</taxon>
        <taxon>Diptera</taxon>
        <taxon>Nematocera</taxon>
        <taxon>Culicoidea</taxon>
        <taxon>Culicidae</taxon>
        <taxon>Anophelinae</taxon>
        <taxon>Anopheles</taxon>
    </lineage>
</organism>
<dbReference type="GO" id="GO:0016301">
    <property type="term" value="F:kinase activity"/>
    <property type="evidence" value="ECO:0007669"/>
    <property type="project" value="UniProtKB-KW"/>
</dbReference>
<gene>
    <name evidence="2" type="ORF">ZHAS_00007827</name>
</gene>
<dbReference type="GO" id="GO:0030246">
    <property type="term" value="F:carbohydrate binding"/>
    <property type="evidence" value="ECO:0007669"/>
    <property type="project" value="UniProtKB-KW"/>
</dbReference>
<dbReference type="EMBL" id="ATLV01015325">
    <property type="status" value="NOT_ANNOTATED_CDS"/>
    <property type="molecule type" value="Genomic_DNA"/>
</dbReference>
<protein>
    <submittedName>
        <fullName evidence="2 3">L-type lectin-domain containing receptor kinase IX.1-like protein</fullName>
    </submittedName>
</protein>
<keyword evidence="2" id="KW-0418">Kinase</keyword>
<dbReference type="VEuPathDB" id="VectorBase:ASIC007827"/>